<dbReference type="AlphaFoldDB" id="A0A7Z1AFS7"/>
<dbReference type="FunFam" id="1.10.10.60:FF:000132">
    <property type="entry name" value="AraC family transcriptional regulator"/>
    <property type="match status" value="1"/>
</dbReference>
<feature type="domain" description="HTH araC/xylS-type" evidence="5">
    <location>
        <begin position="166"/>
        <end position="263"/>
    </location>
</feature>
<proteinExistence type="predicted"/>
<keyword evidence="1" id="KW-0678">Repressor</keyword>
<dbReference type="PROSITE" id="PS00041">
    <property type="entry name" value="HTH_ARAC_FAMILY_1"/>
    <property type="match status" value="1"/>
</dbReference>
<evidence type="ECO:0000256" key="4">
    <source>
        <dbReference type="ARBA" id="ARBA00023163"/>
    </source>
</evidence>
<comment type="caution">
    <text evidence="6">The sequence shown here is derived from an EMBL/GenBank/DDBJ whole genome shotgun (WGS) entry which is preliminary data.</text>
</comment>
<dbReference type="SUPFAM" id="SSF51182">
    <property type="entry name" value="RmlC-like cupins"/>
    <property type="match status" value="1"/>
</dbReference>
<dbReference type="PANTHER" id="PTHR11019">
    <property type="entry name" value="HTH-TYPE TRANSCRIPTIONAL REGULATOR NIMR"/>
    <property type="match status" value="1"/>
</dbReference>
<evidence type="ECO:0000313" key="7">
    <source>
        <dbReference type="Proteomes" id="UP000094769"/>
    </source>
</evidence>
<dbReference type="Gene3D" id="2.60.120.10">
    <property type="entry name" value="Jelly Rolls"/>
    <property type="match status" value="1"/>
</dbReference>
<evidence type="ECO:0000313" key="6">
    <source>
        <dbReference type="EMBL" id="ODJ88256.1"/>
    </source>
</evidence>
<evidence type="ECO:0000256" key="3">
    <source>
        <dbReference type="ARBA" id="ARBA00023125"/>
    </source>
</evidence>
<keyword evidence="2" id="KW-0805">Transcription regulation</keyword>
<dbReference type="CDD" id="cd06124">
    <property type="entry name" value="cupin_NimR-like_N"/>
    <property type="match status" value="1"/>
</dbReference>
<dbReference type="InterPro" id="IPR011051">
    <property type="entry name" value="RmlC_Cupin_sf"/>
</dbReference>
<dbReference type="GO" id="GO:0003700">
    <property type="term" value="F:DNA-binding transcription factor activity"/>
    <property type="evidence" value="ECO:0007669"/>
    <property type="project" value="InterPro"/>
</dbReference>
<dbReference type="RefSeq" id="WP_162420147.1">
    <property type="nucleotide sequence ID" value="NZ_MARB01000006.1"/>
</dbReference>
<organism evidence="6 7">
    <name type="scientific">Candidatus Thiodiazotropha endolucinida</name>
    <dbReference type="NCBI Taxonomy" id="1655433"/>
    <lineage>
        <taxon>Bacteria</taxon>
        <taxon>Pseudomonadati</taxon>
        <taxon>Pseudomonadota</taxon>
        <taxon>Gammaproteobacteria</taxon>
        <taxon>Chromatiales</taxon>
        <taxon>Sedimenticolaceae</taxon>
        <taxon>Candidatus Thiodiazotropha</taxon>
    </lineage>
</organism>
<dbReference type="SMART" id="SM00342">
    <property type="entry name" value="HTH_ARAC"/>
    <property type="match status" value="1"/>
</dbReference>
<dbReference type="Pfam" id="PF02311">
    <property type="entry name" value="AraC_binding"/>
    <property type="match status" value="1"/>
</dbReference>
<dbReference type="PROSITE" id="PS01124">
    <property type="entry name" value="HTH_ARAC_FAMILY_2"/>
    <property type="match status" value="1"/>
</dbReference>
<dbReference type="SUPFAM" id="SSF46689">
    <property type="entry name" value="Homeodomain-like"/>
    <property type="match status" value="1"/>
</dbReference>
<keyword evidence="7" id="KW-1185">Reference proteome</keyword>
<dbReference type="GO" id="GO:0043565">
    <property type="term" value="F:sequence-specific DNA binding"/>
    <property type="evidence" value="ECO:0007669"/>
    <property type="project" value="InterPro"/>
</dbReference>
<dbReference type="Gene3D" id="1.10.10.60">
    <property type="entry name" value="Homeodomain-like"/>
    <property type="match status" value="1"/>
</dbReference>
<dbReference type="Proteomes" id="UP000094769">
    <property type="component" value="Unassembled WGS sequence"/>
</dbReference>
<dbReference type="InterPro" id="IPR018060">
    <property type="entry name" value="HTH_AraC"/>
</dbReference>
<keyword evidence="4" id="KW-0804">Transcription</keyword>
<dbReference type="InterPro" id="IPR003313">
    <property type="entry name" value="AraC-bd"/>
</dbReference>
<dbReference type="PANTHER" id="PTHR11019:SF159">
    <property type="entry name" value="TRANSCRIPTIONAL REGULATOR-RELATED"/>
    <property type="match status" value="1"/>
</dbReference>
<dbReference type="InterPro" id="IPR014710">
    <property type="entry name" value="RmlC-like_jellyroll"/>
</dbReference>
<evidence type="ECO:0000259" key="5">
    <source>
        <dbReference type="PROSITE" id="PS01124"/>
    </source>
</evidence>
<gene>
    <name evidence="6" type="primary">ripA</name>
    <name evidence="6" type="ORF">CODIS_12570</name>
</gene>
<dbReference type="Pfam" id="PF12833">
    <property type="entry name" value="HTH_18"/>
    <property type="match status" value="1"/>
</dbReference>
<sequence length="274" mass="30909">MNIEKKTVDPSTHVGHVIDPQRPVLSISMERRGAELVTRHAHLRGQLLYAIRGVMRTSTDKGAWLVPPAQAVWIPPGVMHEVEMTQPVSFRSIYIDPAYNDGLPDSCCVLRVTPLLRAMILEASRIGNEYAKGSAEWRLMVVIVDQLQKIEQFPFHLPFSDEPRIRRIIDTLTENPADDQTLAEWATHAGASERTLGRLFLKHLGMSFGSWRRRLRLLEAMNRLADGAPVNEVAFELGYASPSAFIAMFRENLGEPPARFFNESNRNRAADART</sequence>
<dbReference type="EMBL" id="MARB01000006">
    <property type="protein sequence ID" value="ODJ88256.1"/>
    <property type="molecule type" value="Genomic_DNA"/>
</dbReference>
<name>A0A7Z1AFS7_9GAMM</name>
<evidence type="ECO:0000256" key="2">
    <source>
        <dbReference type="ARBA" id="ARBA00023015"/>
    </source>
</evidence>
<protein>
    <submittedName>
        <fullName evidence="6">HTH-type transcriptional repressor of iron protein A</fullName>
    </submittedName>
</protein>
<dbReference type="InterPro" id="IPR018062">
    <property type="entry name" value="HTH_AraC-typ_CS"/>
</dbReference>
<evidence type="ECO:0000256" key="1">
    <source>
        <dbReference type="ARBA" id="ARBA00022491"/>
    </source>
</evidence>
<keyword evidence="3" id="KW-0238">DNA-binding</keyword>
<accession>A0A7Z1AFS7</accession>
<reference evidence="6 7" key="1">
    <citation type="submission" date="2016-06" db="EMBL/GenBank/DDBJ databases">
        <title>Genome sequence of endosymbiont of Candidatus Endolucinida thiodiazotropha.</title>
        <authorList>
            <person name="Poehlein A."/>
            <person name="Koenig S."/>
            <person name="Heiden S.E."/>
            <person name="Thuermer A."/>
            <person name="Voget S."/>
            <person name="Daniel R."/>
            <person name="Markert S."/>
            <person name="Gros O."/>
            <person name="Schweder T."/>
        </authorList>
    </citation>
    <scope>NUCLEOTIDE SEQUENCE [LARGE SCALE GENOMIC DNA]</scope>
    <source>
        <strain evidence="6 7">COS</strain>
    </source>
</reference>
<dbReference type="InterPro" id="IPR009057">
    <property type="entry name" value="Homeodomain-like_sf"/>
</dbReference>